<proteinExistence type="predicted"/>
<evidence type="ECO:0000313" key="2">
    <source>
        <dbReference type="Proteomes" id="UP000276133"/>
    </source>
</evidence>
<dbReference type="AlphaFoldDB" id="A0A3M7QBX3"/>
<accession>A0A3M7QBX3</accession>
<gene>
    <name evidence="1" type="ORF">BpHYR1_043422</name>
</gene>
<name>A0A3M7QBX3_BRAPC</name>
<dbReference type="Proteomes" id="UP000276133">
    <property type="component" value="Unassembled WGS sequence"/>
</dbReference>
<organism evidence="1 2">
    <name type="scientific">Brachionus plicatilis</name>
    <name type="common">Marine rotifer</name>
    <name type="synonym">Brachionus muelleri</name>
    <dbReference type="NCBI Taxonomy" id="10195"/>
    <lineage>
        <taxon>Eukaryota</taxon>
        <taxon>Metazoa</taxon>
        <taxon>Spiralia</taxon>
        <taxon>Gnathifera</taxon>
        <taxon>Rotifera</taxon>
        <taxon>Eurotatoria</taxon>
        <taxon>Monogononta</taxon>
        <taxon>Pseudotrocha</taxon>
        <taxon>Ploima</taxon>
        <taxon>Brachionidae</taxon>
        <taxon>Brachionus</taxon>
    </lineage>
</organism>
<evidence type="ECO:0000313" key="1">
    <source>
        <dbReference type="EMBL" id="RNA08445.1"/>
    </source>
</evidence>
<keyword evidence="2" id="KW-1185">Reference proteome</keyword>
<reference evidence="1 2" key="1">
    <citation type="journal article" date="2018" name="Sci. Rep.">
        <title>Genomic signatures of local adaptation to the degree of environmental predictability in rotifers.</title>
        <authorList>
            <person name="Franch-Gras L."/>
            <person name="Hahn C."/>
            <person name="Garcia-Roger E.M."/>
            <person name="Carmona M.J."/>
            <person name="Serra M."/>
            <person name="Gomez A."/>
        </authorList>
    </citation>
    <scope>NUCLEOTIDE SEQUENCE [LARGE SCALE GENOMIC DNA]</scope>
    <source>
        <strain evidence="1">HYR1</strain>
    </source>
</reference>
<protein>
    <submittedName>
        <fullName evidence="1">Uncharacterized protein</fullName>
    </submittedName>
</protein>
<comment type="caution">
    <text evidence="1">The sequence shown here is derived from an EMBL/GenBank/DDBJ whole genome shotgun (WGS) entry which is preliminary data.</text>
</comment>
<sequence>MKTVRFRIPNFHNKRNKRLSRLSQQSVRLDKWSASIPKSYKYKMPRYYFLDFKILPFTTFSEIIHKFSLFLIFVFNEINVTRNPKKINQFRQKNKNSYFNLNERSIISMHSMSNFVFNAQWDCWTIISLNENFNHNLMKLMYTFSFSANKRSIITIACFSALTNEAKDLTVDQKFIIVTILNFILITLTKFRSQS</sequence>
<dbReference type="EMBL" id="REGN01006743">
    <property type="protein sequence ID" value="RNA08445.1"/>
    <property type="molecule type" value="Genomic_DNA"/>
</dbReference>